<name>A0A834TYY6_9FABA</name>
<gene>
    <name evidence="1" type="ORF">G2W53_013483</name>
</gene>
<accession>A0A834TYY6</accession>
<dbReference type="OrthoDB" id="1433347at2759"/>
<protein>
    <submittedName>
        <fullName evidence="1">Uncharacterized protein</fullName>
    </submittedName>
</protein>
<dbReference type="EMBL" id="JAAIUW010000005">
    <property type="protein sequence ID" value="KAF7831150.1"/>
    <property type="molecule type" value="Genomic_DNA"/>
</dbReference>
<evidence type="ECO:0000313" key="1">
    <source>
        <dbReference type="EMBL" id="KAF7831150.1"/>
    </source>
</evidence>
<dbReference type="AlphaFoldDB" id="A0A834TYY6"/>
<organism evidence="1 2">
    <name type="scientific">Senna tora</name>
    <dbReference type="NCBI Taxonomy" id="362788"/>
    <lineage>
        <taxon>Eukaryota</taxon>
        <taxon>Viridiplantae</taxon>
        <taxon>Streptophyta</taxon>
        <taxon>Embryophyta</taxon>
        <taxon>Tracheophyta</taxon>
        <taxon>Spermatophyta</taxon>
        <taxon>Magnoliopsida</taxon>
        <taxon>eudicotyledons</taxon>
        <taxon>Gunneridae</taxon>
        <taxon>Pentapetalae</taxon>
        <taxon>rosids</taxon>
        <taxon>fabids</taxon>
        <taxon>Fabales</taxon>
        <taxon>Fabaceae</taxon>
        <taxon>Caesalpinioideae</taxon>
        <taxon>Cassia clade</taxon>
        <taxon>Senna</taxon>
    </lineage>
</organism>
<keyword evidence="2" id="KW-1185">Reference proteome</keyword>
<comment type="caution">
    <text evidence="1">The sequence shown here is derived from an EMBL/GenBank/DDBJ whole genome shotgun (WGS) entry which is preliminary data.</text>
</comment>
<reference evidence="1" key="1">
    <citation type="submission" date="2020-09" db="EMBL/GenBank/DDBJ databases">
        <title>Genome-Enabled Discovery of Anthraquinone Biosynthesis in Senna tora.</title>
        <authorList>
            <person name="Kang S.-H."/>
            <person name="Pandey R.P."/>
            <person name="Lee C.-M."/>
            <person name="Sim J.-S."/>
            <person name="Jeong J.-T."/>
            <person name="Choi B.-S."/>
            <person name="Jung M."/>
            <person name="Ginzburg D."/>
            <person name="Zhao K."/>
            <person name="Won S.Y."/>
            <person name="Oh T.-J."/>
            <person name="Yu Y."/>
            <person name="Kim N.-H."/>
            <person name="Lee O.R."/>
            <person name="Lee T.-H."/>
            <person name="Bashyal P."/>
            <person name="Kim T.-S."/>
            <person name="Lee W.-H."/>
            <person name="Kawkins C."/>
            <person name="Kim C.-K."/>
            <person name="Kim J.S."/>
            <person name="Ahn B.O."/>
            <person name="Rhee S.Y."/>
            <person name="Sohng J.K."/>
        </authorList>
    </citation>
    <scope>NUCLEOTIDE SEQUENCE</scope>
    <source>
        <tissue evidence="1">Leaf</tissue>
    </source>
</reference>
<evidence type="ECO:0000313" key="2">
    <source>
        <dbReference type="Proteomes" id="UP000634136"/>
    </source>
</evidence>
<sequence length="46" mass="5433">MELQSLVDHNWNVDLVHAFREANQAANHMAKLSHTLSEDLYIFYYP</sequence>
<proteinExistence type="predicted"/>
<dbReference type="Proteomes" id="UP000634136">
    <property type="component" value="Unassembled WGS sequence"/>
</dbReference>